<dbReference type="InterPro" id="IPR027417">
    <property type="entry name" value="P-loop_NTPase"/>
</dbReference>
<comment type="caution">
    <text evidence="1">The sequence shown here is derived from an EMBL/GenBank/DDBJ whole genome shotgun (WGS) entry which is preliminary data.</text>
</comment>
<sequence length="246" mass="26959">MLRCGGRMTGILYIHVPKCGGSSFGAALRLAHPLSQATIDLRAARSEALGRDAALTGRALIRADYEARDRQLHRLLRAGRRCIAGHVRASAELLDGPARGHRAVTLLRDPVARFVSHYAYLMRRHPDPDRPATLEAFLETDDAMRLGSTYLFYFGGTWQGAGHDIAPAMAAARKTLSRFALIGDLSRPRAFAADLRRLCRRPVPILTRNAAPPSAPPPPSLRPRIEEICAPDIALYRYATGLEHAA</sequence>
<dbReference type="AlphaFoldDB" id="A0A4R6AF80"/>
<evidence type="ECO:0000313" key="2">
    <source>
        <dbReference type="Proteomes" id="UP000295701"/>
    </source>
</evidence>
<dbReference type="GO" id="GO:0016020">
    <property type="term" value="C:membrane"/>
    <property type="evidence" value="ECO:0007669"/>
    <property type="project" value="InterPro"/>
</dbReference>
<evidence type="ECO:0008006" key="3">
    <source>
        <dbReference type="Google" id="ProtNLM"/>
    </source>
</evidence>
<accession>A0A4R6AF80</accession>
<evidence type="ECO:0000313" key="1">
    <source>
        <dbReference type="EMBL" id="TDL79863.1"/>
    </source>
</evidence>
<proteinExistence type="predicted"/>
<dbReference type="InterPro" id="IPR005331">
    <property type="entry name" value="Sulfotransferase"/>
</dbReference>
<dbReference type="EMBL" id="SNAA01000007">
    <property type="protein sequence ID" value="TDL79863.1"/>
    <property type="molecule type" value="Genomic_DNA"/>
</dbReference>
<keyword evidence="2" id="KW-1185">Reference proteome</keyword>
<dbReference type="GO" id="GO:0008146">
    <property type="term" value="F:sulfotransferase activity"/>
    <property type="evidence" value="ECO:0007669"/>
    <property type="project" value="InterPro"/>
</dbReference>
<dbReference type="Proteomes" id="UP000295701">
    <property type="component" value="Unassembled WGS sequence"/>
</dbReference>
<protein>
    <recommendedName>
        <fullName evidence="3">Sulfotransferase family protein</fullName>
    </recommendedName>
</protein>
<gene>
    <name evidence="1" type="ORF">E2L08_08225</name>
</gene>
<dbReference type="Pfam" id="PF03567">
    <property type="entry name" value="Sulfotransfer_2"/>
    <property type="match status" value="1"/>
</dbReference>
<reference evidence="1 2" key="1">
    <citation type="submission" date="2019-03" db="EMBL/GenBank/DDBJ databases">
        <title>Primorskyibacter sp. SS33 isolated from sediments.</title>
        <authorList>
            <person name="Xunke S."/>
        </authorList>
    </citation>
    <scope>NUCLEOTIDE SEQUENCE [LARGE SCALE GENOMIC DNA]</scope>
    <source>
        <strain evidence="1 2">SS33</strain>
    </source>
</reference>
<name>A0A4R6AF80_9RHOB</name>
<dbReference type="Gene3D" id="3.40.50.300">
    <property type="entry name" value="P-loop containing nucleotide triphosphate hydrolases"/>
    <property type="match status" value="1"/>
</dbReference>
<dbReference type="SUPFAM" id="SSF52540">
    <property type="entry name" value="P-loop containing nucleoside triphosphate hydrolases"/>
    <property type="match status" value="1"/>
</dbReference>
<dbReference type="OrthoDB" id="7992362at2"/>
<organism evidence="1 2">
    <name type="scientific">Palleronia sediminis</name>
    <dbReference type="NCBI Taxonomy" id="2547833"/>
    <lineage>
        <taxon>Bacteria</taxon>
        <taxon>Pseudomonadati</taxon>
        <taxon>Pseudomonadota</taxon>
        <taxon>Alphaproteobacteria</taxon>
        <taxon>Rhodobacterales</taxon>
        <taxon>Roseobacteraceae</taxon>
        <taxon>Palleronia</taxon>
    </lineage>
</organism>